<dbReference type="RefSeq" id="XP_005835546.1">
    <property type="nucleotide sequence ID" value="XM_005835489.1"/>
</dbReference>
<dbReference type="EMBL" id="JH992985">
    <property type="protein sequence ID" value="EKX48566.1"/>
    <property type="molecule type" value="Genomic_DNA"/>
</dbReference>
<dbReference type="InterPro" id="IPR012334">
    <property type="entry name" value="Pectin_lyas_fold"/>
</dbReference>
<dbReference type="GeneID" id="17305321"/>
<feature type="chain" id="PRO_5008771428" description="Right handed beta helix domain-containing protein" evidence="1">
    <location>
        <begin position="29"/>
        <end position="800"/>
    </location>
</feature>
<dbReference type="InterPro" id="IPR039448">
    <property type="entry name" value="Beta_helix"/>
</dbReference>
<name>L1JJ89_GUITC</name>
<feature type="signal peptide" evidence="1">
    <location>
        <begin position="1"/>
        <end position="28"/>
    </location>
</feature>
<dbReference type="Gene3D" id="2.160.20.10">
    <property type="entry name" value="Single-stranded right-handed beta-helix, Pectin lyase-like"/>
    <property type="match status" value="1"/>
</dbReference>
<evidence type="ECO:0000313" key="5">
    <source>
        <dbReference type="Proteomes" id="UP000011087"/>
    </source>
</evidence>
<accession>L1JJ89</accession>
<proteinExistence type="predicted"/>
<evidence type="ECO:0000313" key="3">
    <source>
        <dbReference type="EMBL" id="EKX48566.1"/>
    </source>
</evidence>
<protein>
    <recommendedName>
        <fullName evidence="2">Right handed beta helix domain-containing protein</fullName>
    </recommendedName>
</protein>
<dbReference type="PaxDb" id="55529-EKX48566"/>
<reference evidence="3 5" key="1">
    <citation type="journal article" date="2012" name="Nature">
        <title>Algal genomes reveal evolutionary mosaicism and the fate of nucleomorphs.</title>
        <authorList>
            <consortium name="DOE Joint Genome Institute"/>
            <person name="Curtis B.A."/>
            <person name="Tanifuji G."/>
            <person name="Burki F."/>
            <person name="Gruber A."/>
            <person name="Irimia M."/>
            <person name="Maruyama S."/>
            <person name="Arias M.C."/>
            <person name="Ball S.G."/>
            <person name="Gile G.H."/>
            <person name="Hirakawa Y."/>
            <person name="Hopkins J.F."/>
            <person name="Kuo A."/>
            <person name="Rensing S.A."/>
            <person name="Schmutz J."/>
            <person name="Symeonidi A."/>
            <person name="Elias M."/>
            <person name="Eveleigh R.J."/>
            <person name="Herman E.K."/>
            <person name="Klute M.J."/>
            <person name="Nakayama T."/>
            <person name="Obornik M."/>
            <person name="Reyes-Prieto A."/>
            <person name="Armbrust E.V."/>
            <person name="Aves S.J."/>
            <person name="Beiko R.G."/>
            <person name="Coutinho P."/>
            <person name="Dacks J.B."/>
            <person name="Durnford D.G."/>
            <person name="Fast N.M."/>
            <person name="Green B.R."/>
            <person name="Grisdale C.J."/>
            <person name="Hempel F."/>
            <person name="Henrissat B."/>
            <person name="Hoppner M.P."/>
            <person name="Ishida K."/>
            <person name="Kim E."/>
            <person name="Koreny L."/>
            <person name="Kroth P.G."/>
            <person name="Liu Y."/>
            <person name="Malik S.B."/>
            <person name="Maier U.G."/>
            <person name="McRose D."/>
            <person name="Mock T."/>
            <person name="Neilson J.A."/>
            <person name="Onodera N.T."/>
            <person name="Poole A.M."/>
            <person name="Pritham E.J."/>
            <person name="Richards T.A."/>
            <person name="Rocap G."/>
            <person name="Roy S.W."/>
            <person name="Sarai C."/>
            <person name="Schaack S."/>
            <person name="Shirato S."/>
            <person name="Slamovits C.H."/>
            <person name="Spencer D.F."/>
            <person name="Suzuki S."/>
            <person name="Worden A.Z."/>
            <person name="Zauner S."/>
            <person name="Barry K."/>
            <person name="Bell C."/>
            <person name="Bharti A.K."/>
            <person name="Crow J.A."/>
            <person name="Grimwood J."/>
            <person name="Kramer R."/>
            <person name="Lindquist E."/>
            <person name="Lucas S."/>
            <person name="Salamov A."/>
            <person name="McFadden G.I."/>
            <person name="Lane C.E."/>
            <person name="Keeling P.J."/>
            <person name="Gray M.W."/>
            <person name="Grigoriev I.V."/>
            <person name="Archibald J.M."/>
        </authorList>
    </citation>
    <scope>NUCLEOTIDE SEQUENCE</scope>
    <source>
        <strain evidence="3 5">CCMP2712</strain>
    </source>
</reference>
<dbReference type="Proteomes" id="UP000011087">
    <property type="component" value="Unassembled WGS sequence"/>
</dbReference>
<dbReference type="InterPro" id="IPR011050">
    <property type="entry name" value="Pectin_lyase_fold/virulence"/>
</dbReference>
<dbReference type="AlphaFoldDB" id="L1JJ89"/>
<evidence type="ECO:0000313" key="4">
    <source>
        <dbReference type="EnsemblProtists" id="EKX48566"/>
    </source>
</evidence>
<dbReference type="OrthoDB" id="10670940at2759"/>
<keyword evidence="1" id="KW-0732">Signal</keyword>
<dbReference type="EnsemblProtists" id="EKX48566">
    <property type="protein sequence ID" value="EKX48566"/>
    <property type="gene ID" value="GUITHDRAFT_105710"/>
</dbReference>
<dbReference type="Pfam" id="PF13229">
    <property type="entry name" value="Beta_helix"/>
    <property type="match status" value="1"/>
</dbReference>
<evidence type="ECO:0000259" key="2">
    <source>
        <dbReference type="Pfam" id="PF13229"/>
    </source>
</evidence>
<sequence length="800" mass="91221">MSPFSFMAHRCLLCWVLVLSLPIQSRLSRLLQDNCVRPKHPILNALGAFRHNLRGAGSEERYEDVLAEFEQKLAELNAQTCDPQEKKLKSKDVFRSFDQKMGKKIIEDLREEPNDQFKPTAADPIEACMQDAGEAENPNVVRIPMLEEEDWNNVQQVLYNSSYDPFHKPPSEAQQDFLNDLMREMWEEKKALLSGTFNNGITETHRKQLKEGKFPPYKRVPEEELPPVIGTNPLILYVRAARLKELEINGDPLEEMISSAERCLGGDGCGRCRWVSRRFQRRISMSEKLSSFNETWCDSRDDAGLCSIDPSTDDDMLSQHEGIEFPHSSILGREQNDLRYWLPAEEEDWLAVKHPGFSWGLDFPVSPLETRGPISLRRNFPAEEGDILVPDKYSLAAGLRVAEETSARLHVSGDRIANLYSYNDMYEHQLLQVGERVKEPGYDDEVVDWDKRKKNLGKVFRGFGRSLRTRRVFNEFDEDIGYRDGPIIPKENNTKVNIAGPGGLRKDPRWPGGTFGPYSDYVSPLLRNFVGPCGRTAEGCPVELKPPPDEALATIRIESGPWVINSCEVIDYELVCFHGLMSQDTAIERSDEFEGIVGCDRAEVHVEKCKMEDCGFNGGGGASFVGGSYGELEGCEFHYTNYGVGVDDSARARVRECKFFNNNFEAFYCGQNSKQAEMVLLNNEIYGSMWWEHGDCWEQEKLRCRPGKLEETGNVIHPRLDRTVEQVADKRNLIPITREDDPLLYKMFQINELQVAEKFKELVIRYESLRTNSTEAGINLDVLESRPRRKGKIRKGLAAK</sequence>
<keyword evidence="5" id="KW-1185">Reference proteome</keyword>
<dbReference type="SUPFAM" id="SSF51126">
    <property type="entry name" value="Pectin lyase-like"/>
    <property type="match status" value="1"/>
</dbReference>
<reference evidence="5" key="2">
    <citation type="submission" date="2012-11" db="EMBL/GenBank/DDBJ databases">
        <authorList>
            <person name="Kuo A."/>
            <person name="Curtis B.A."/>
            <person name="Tanifuji G."/>
            <person name="Burki F."/>
            <person name="Gruber A."/>
            <person name="Irimia M."/>
            <person name="Maruyama S."/>
            <person name="Arias M.C."/>
            <person name="Ball S.G."/>
            <person name="Gile G.H."/>
            <person name="Hirakawa Y."/>
            <person name="Hopkins J.F."/>
            <person name="Rensing S.A."/>
            <person name="Schmutz J."/>
            <person name="Symeonidi A."/>
            <person name="Elias M."/>
            <person name="Eveleigh R.J."/>
            <person name="Herman E.K."/>
            <person name="Klute M.J."/>
            <person name="Nakayama T."/>
            <person name="Obornik M."/>
            <person name="Reyes-Prieto A."/>
            <person name="Armbrust E.V."/>
            <person name="Aves S.J."/>
            <person name="Beiko R.G."/>
            <person name="Coutinho P."/>
            <person name="Dacks J.B."/>
            <person name="Durnford D.G."/>
            <person name="Fast N.M."/>
            <person name="Green B.R."/>
            <person name="Grisdale C."/>
            <person name="Hempe F."/>
            <person name="Henrissat B."/>
            <person name="Hoppner M.P."/>
            <person name="Ishida K.-I."/>
            <person name="Kim E."/>
            <person name="Koreny L."/>
            <person name="Kroth P.G."/>
            <person name="Liu Y."/>
            <person name="Malik S.-B."/>
            <person name="Maier U.G."/>
            <person name="McRose D."/>
            <person name="Mock T."/>
            <person name="Neilson J.A."/>
            <person name="Onodera N.T."/>
            <person name="Poole A.M."/>
            <person name="Pritham E.J."/>
            <person name="Richards T.A."/>
            <person name="Rocap G."/>
            <person name="Roy S.W."/>
            <person name="Sarai C."/>
            <person name="Schaack S."/>
            <person name="Shirato S."/>
            <person name="Slamovits C.H."/>
            <person name="Spencer D.F."/>
            <person name="Suzuki S."/>
            <person name="Worden A.Z."/>
            <person name="Zauner S."/>
            <person name="Barry K."/>
            <person name="Bell C."/>
            <person name="Bharti A.K."/>
            <person name="Crow J.A."/>
            <person name="Grimwood J."/>
            <person name="Kramer R."/>
            <person name="Lindquist E."/>
            <person name="Lucas S."/>
            <person name="Salamov A."/>
            <person name="McFadden G.I."/>
            <person name="Lane C.E."/>
            <person name="Keeling P.J."/>
            <person name="Gray M.W."/>
            <person name="Grigoriev I.V."/>
            <person name="Archibald J.M."/>
        </authorList>
    </citation>
    <scope>NUCLEOTIDE SEQUENCE</scope>
    <source>
        <strain evidence="5">CCMP2712</strain>
    </source>
</reference>
<evidence type="ECO:0000256" key="1">
    <source>
        <dbReference type="SAM" id="SignalP"/>
    </source>
</evidence>
<dbReference type="KEGG" id="gtt:GUITHDRAFT_105710"/>
<dbReference type="HOGENOM" id="CLU_351775_0_0_1"/>
<reference evidence="4" key="3">
    <citation type="submission" date="2015-06" db="UniProtKB">
        <authorList>
            <consortium name="EnsemblProtists"/>
        </authorList>
    </citation>
    <scope>IDENTIFICATION</scope>
</reference>
<organism evidence="3">
    <name type="scientific">Guillardia theta (strain CCMP2712)</name>
    <name type="common">Cryptophyte</name>
    <dbReference type="NCBI Taxonomy" id="905079"/>
    <lineage>
        <taxon>Eukaryota</taxon>
        <taxon>Cryptophyceae</taxon>
        <taxon>Pyrenomonadales</taxon>
        <taxon>Geminigeraceae</taxon>
        <taxon>Guillardia</taxon>
    </lineage>
</organism>
<gene>
    <name evidence="3" type="ORF">GUITHDRAFT_105710</name>
</gene>
<feature type="domain" description="Right handed beta helix" evidence="2">
    <location>
        <begin position="592"/>
        <end position="689"/>
    </location>
</feature>